<dbReference type="RefSeq" id="WP_200318700.1">
    <property type="nucleotide sequence ID" value="NZ_JAENJH010000003.1"/>
</dbReference>
<accession>A0A934V6G9</accession>
<dbReference type="InterPro" id="IPR027417">
    <property type="entry name" value="P-loop_NTPase"/>
</dbReference>
<name>A0A934V6G9_9PSEU</name>
<proteinExistence type="predicted"/>
<sequence>MSTKVVAKRQRLRSTFTLGGEQAEADGLLDDAFYESDDFAVISSREDKRCFVVGRTGSGKSAALQRLEELNPDRVIRVSPEDLSLPYITNLQAIRYLDSLDINLDNFWTTLWKHVLLVEIIKHRYKVNSPAAKQKFLDEIRDRVRRDKAKRAALDYLDEYEGRFWEEADERVREITQKFTERIDAETAAGAKIGSVASVNFGSKEGLETSSEFTEERVDRFQRIVNDTQLARLNKMLNVLDDEVLNRPQLFTYVVIDDLDRDWVDERIANDLIRCLFRTVIDLKRVRHLKVLVALRTNIFQELQFGRRGGGQEEKFRALVLLMKWTKPDLAEMLDERVKVAASKAELELKSISDLLPNSNKSRGNPLDYMLDRTLMRPRDAISFVNECLTLGVGNDRLTWSDISSAEQSYSSKRLLALRDEWKQTYPDIDQVFEKFRESPLAMSKQDLQERLDSAMLLLSEPKFAGVRWMTDVTNAMWNSGPDTSWFDLYQPLLKVLFTVGLIGCSRSDIRRAVFYSEDPLFIDQRSNVQTTRSFFVHRSFHRALDIRS</sequence>
<gene>
    <name evidence="1" type="ORF">JHE00_15160</name>
</gene>
<dbReference type="NCBIfam" id="NF047389">
    <property type="entry name" value="ATPase_Sll1717"/>
    <property type="match status" value="1"/>
</dbReference>
<evidence type="ECO:0000313" key="2">
    <source>
        <dbReference type="Proteomes" id="UP000635245"/>
    </source>
</evidence>
<dbReference type="InterPro" id="IPR059206">
    <property type="entry name" value="Sll1717-like"/>
</dbReference>
<dbReference type="AlphaFoldDB" id="A0A934V6G9"/>
<keyword evidence="2" id="KW-1185">Reference proteome</keyword>
<reference evidence="1" key="1">
    <citation type="submission" date="2020-12" db="EMBL/GenBank/DDBJ databases">
        <title>Prauserella sp. ASG 168, a novel actinomycete isolated from cave rock.</title>
        <authorList>
            <person name="Suriyachadkun C."/>
        </authorList>
    </citation>
    <scope>NUCLEOTIDE SEQUENCE</scope>
    <source>
        <strain evidence="1">ASG 168</strain>
    </source>
</reference>
<protein>
    <recommendedName>
        <fullName evidence="3">DNA repair ATPase</fullName>
    </recommendedName>
</protein>
<evidence type="ECO:0008006" key="3">
    <source>
        <dbReference type="Google" id="ProtNLM"/>
    </source>
</evidence>
<dbReference type="Proteomes" id="UP000635245">
    <property type="component" value="Unassembled WGS sequence"/>
</dbReference>
<comment type="caution">
    <text evidence="1">The sequence shown here is derived from an EMBL/GenBank/DDBJ whole genome shotgun (WGS) entry which is preliminary data.</text>
</comment>
<evidence type="ECO:0000313" key="1">
    <source>
        <dbReference type="EMBL" id="MBK1785668.1"/>
    </source>
</evidence>
<organism evidence="1 2">
    <name type="scientific">Prauserella cavernicola</name>
    <dbReference type="NCBI Taxonomy" id="2800127"/>
    <lineage>
        <taxon>Bacteria</taxon>
        <taxon>Bacillati</taxon>
        <taxon>Actinomycetota</taxon>
        <taxon>Actinomycetes</taxon>
        <taxon>Pseudonocardiales</taxon>
        <taxon>Pseudonocardiaceae</taxon>
        <taxon>Prauserella</taxon>
    </lineage>
</organism>
<dbReference type="EMBL" id="JAENJH010000003">
    <property type="protein sequence ID" value="MBK1785668.1"/>
    <property type="molecule type" value="Genomic_DNA"/>
</dbReference>
<dbReference type="SUPFAM" id="SSF52540">
    <property type="entry name" value="P-loop containing nucleoside triphosphate hydrolases"/>
    <property type="match status" value="1"/>
</dbReference>